<dbReference type="VEuPathDB" id="FungiDB:FVEG_00286"/>
<evidence type="ECO:0000313" key="1">
    <source>
        <dbReference type="EMBL" id="EWG36138.1"/>
    </source>
</evidence>
<proteinExistence type="predicted"/>
<organism evidence="1 2">
    <name type="scientific">Gibberella moniliformis (strain M3125 / FGSC 7600)</name>
    <name type="common">Maize ear and stalk rot fungus</name>
    <name type="synonym">Fusarium verticillioides</name>
    <dbReference type="NCBI Taxonomy" id="334819"/>
    <lineage>
        <taxon>Eukaryota</taxon>
        <taxon>Fungi</taxon>
        <taxon>Dikarya</taxon>
        <taxon>Ascomycota</taxon>
        <taxon>Pezizomycotina</taxon>
        <taxon>Sordariomycetes</taxon>
        <taxon>Hypocreomycetidae</taxon>
        <taxon>Hypocreales</taxon>
        <taxon>Nectriaceae</taxon>
        <taxon>Fusarium</taxon>
        <taxon>Fusarium fujikuroi species complex</taxon>
    </lineage>
</organism>
<dbReference type="EMBL" id="DS022242">
    <property type="protein sequence ID" value="EWG36138.1"/>
    <property type="molecule type" value="Genomic_DNA"/>
</dbReference>
<keyword evidence="2" id="KW-1185">Reference proteome</keyword>
<accession>W7L982</accession>
<sequence length="126" mass="14670">MSSSSDDDEVESVAPIELSEYETDFDRESDLLYDSNYESDTDSEWERHRLAWHHTMAGPSCGLCRFEFEADEDFVVYNPVSHRYPRIWNGTYVLGYDKYFAIELGFHHGQCEIIVRVTRISAFPGI</sequence>
<dbReference type="STRING" id="334819.W7L982"/>
<dbReference type="EMBL" id="CM000578">
    <property type="protein sequence ID" value="EWG36138.1"/>
    <property type="molecule type" value="Genomic_DNA"/>
</dbReference>
<protein>
    <submittedName>
        <fullName evidence="1">Uncharacterized protein</fullName>
    </submittedName>
</protein>
<dbReference type="KEGG" id="fvr:FVEG_00286"/>
<dbReference type="RefSeq" id="XP_018742329.1">
    <property type="nucleotide sequence ID" value="XM_018886720.1"/>
</dbReference>
<name>W7L982_GIBM7</name>
<dbReference type="AlphaFoldDB" id="W7L982"/>
<gene>
    <name evidence="1" type="ORF">FVEG_00286</name>
</gene>
<reference evidence="1 2" key="1">
    <citation type="journal article" date="2010" name="Nature">
        <title>Comparative genomics reveals mobile pathogenicity chromosomes in Fusarium.</title>
        <authorList>
            <person name="Ma L.J."/>
            <person name="van der Does H.C."/>
            <person name="Borkovich K.A."/>
            <person name="Coleman J.J."/>
            <person name="Daboussi M.J."/>
            <person name="Di Pietro A."/>
            <person name="Dufresne M."/>
            <person name="Freitag M."/>
            <person name="Grabherr M."/>
            <person name="Henrissat B."/>
            <person name="Houterman P.M."/>
            <person name="Kang S."/>
            <person name="Shim W.B."/>
            <person name="Woloshuk C."/>
            <person name="Xie X."/>
            <person name="Xu J.R."/>
            <person name="Antoniw J."/>
            <person name="Baker S.E."/>
            <person name="Bluhm B.H."/>
            <person name="Breakspear A."/>
            <person name="Brown D.W."/>
            <person name="Butchko R.A."/>
            <person name="Chapman S."/>
            <person name="Coulson R."/>
            <person name="Coutinho P.M."/>
            <person name="Danchin E.G."/>
            <person name="Diener A."/>
            <person name="Gale L.R."/>
            <person name="Gardiner D.M."/>
            <person name="Goff S."/>
            <person name="Hammond-Kosack K.E."/>
            <person name="Hilburn K."/>
            <person name="Hua-Van A."/>
            <person name="Jonkers W."/>
            <person name="Kazan K."/>
            <person name="Kodira C.D."/>
            <person name="Koehrsen M."/>
            <person name="Kumar L."/>
            <person name="Lee Y.H."/>
            <person name="Li L."/>
            <person name="Manners J.M."/>
            <person name="Miranda-Saavedra D."/>
            <person name="Mukherjee M."/>
            <person name="Park G."/>
            <person name="Park J."/>
            <person name="Park S.Y."/>
            <person name="Proctor R.H."/>
            <person name="Regev A."/>
            <person name="Ruiz-Roldan M.C."/>
            <person name="Sain D."/>
            <person name="Sakthikumar S."/>
            <person name="Sykes S."/>
            <person name="Schwartz D.C."/>
            <person name="Turgeon B.G."/>
            <person name="Wapinski I."/>
            <person name="Yoder O."/>
            <person name="Young S."/>
            <person name="Zeng Q."/>
            <person name="Zhou S."/>
            <person name="Galagan J."/>
            <person name="Cuomo C.A."/>
            <person name="Kistler H.C."/>
            <person name="Rep M."/>
        </authorList>
    </citation>
    <scope>NUCLEOTIDE SEQUENCE [LARGE SCALE GENOMIC DNA]</scope>
    <source>
        <strain evidence="2">M3125 / FGSC 7600</strain>
    </source>
</reference>
<dbReference type="GeneID" id="30058668"/>
<evidence type="ECO:0000313" key="2">
    <source>
        <dbReference type="Proteomes" id="UP000009096"/>
    </source>
</evidence>
<dbReference type="Proteomes" id="UP000009096">
    <property type="component" value="Chromosome 1"/>
</dbReference>